<dbReference type="Pfam" id="PF13564">
    <property type="entry name" value="DoxX_2"/>
    <property type="match status" value="1"/>
</dbReference>
<feature type="transmembrane region" description="Helical" evidence="5">
    <location>
        <begin position="43"/>
        <end position="64"/>
    </location>
</feature>
<evidence type="ECO:0000256" key="2">
    <source>
        <dbReference type="ARBA" id="ARBA00022692"/>
    </source>
</evidence>
<name>A0A239G574_9NOCA</name>
<keyword evidence="4 5" id="KW-0472">Membrane</keyword>
<sequence length="116" mass="12009">MVIALYVVTIFLTVALVFSAIGKLTKNPSVIPIMEQVKVPADKIPLLAYVEILGAIGLVVGLFVWPIGVAAAIGVILYFVGAVVAHIRVGDTKGFGPAAFLALVAVAALVLRLVTA</sequence>
<feature type="transmembrane region" description="Helical" evidence="5">
    <location>
        <begin position="69"/>
        <end position="89"/>
    </location>
</feature>
<evidence type="ECO:0000256" key="4">
    <source>
        <dbReference type="ARBA" id="ARBA00023136"/>
    </source>
</evidence>
<comment type="subcellular location">
    <subcellularLocation>
        <location evidence="1">Membrane</location>
        <topology evidence="1">Multi-pass membrane protein</topology>
    </subcellularLocation>
</comment>
<keyword evidence="3 5" id="KW-1133">Transmembrane helix</keyword>
<feature type="transmembrane region" description="Helical" evidence="5">
    <location>
        <begin position="95"/>
        <end position="114"/>
    </location>
</feature>
<dbReference type="EMBL" id="FZOW01000004">
    <property type="protein sequence ID" value="SNS63918.1"/>
    <property type="molecule type" value="Genomic_DNA"/>
</dbReference>
<gene>
    <name evidence="6" type="ORF">SAMN05421642_10455</name>
</gene>
<keyword evidence="7" id="KW-1185">Reference proteome</keyword>
<dbReference type="OrthoDB" id="165191at2"/>
<evidence type="ECO:0000313" key="6">
    <source>
        <dbReference type="EMBL" id="SNS63918.1"/>
    </source>
</evidence>
<protein>
    <submittedName>
        <fullName evidence="6">DoxX-like family protein</fullName>
    </submittedName>
</protein>
<dbReference type="GO" id="GO:0016020">
    <property type="term" value="C:membrane"/>
    <property type="evidence" value="ECO:0007669"/>
    <property type="project" value="UniProtKB-SubCell"/>
</dbReference>
<evidence type="ECO:0000313" key="7">
    <source>
        <dbReference type="Proteomes" id="UP000198327"/>
    </source>
</evidence>
<organism evidence="6 7">
    <name type="scientific">Rhodococcoides kyotonense</name>
    <dbReference type="NCBI Taxonomy" id="398843"/>
    <lineage>
        <taxon>Bacteria</taxon>
        <taxon>Bacillati</taxon>
        <taxon>Actinomycetota</taxon>
        <taxon>Actinomycetes</taxon>
        <taxon>Mycobacteriales</taxon>
        <taxon>Nocardiaceae</taxon>
        <taxon>Rhodococcoides</taxon>
    </lineage>
</organism>
<keyword evidence="2 5" id="KW-0812">Transmembrane</keyword>
<dbReference type="RefSeq" id="WP_089244878.1">
    <property type="nucleotide sequence ID" value="NZ_FZOW01000004.1"/>
</dbReference>
<accession>A0A239G574</accession>
<dbReference type="AlphaFoldDB" id="A0A239G574"/>
<evidence type="ECO:0000256" key="5">
    <source>
        <dbReference type="SAM" id="Phobius"/>
    </source>
</evidence>
<proteinExistence type="predicted"/>
<evidence type="ECO:0000256" key="3">
    <source>
        <dbReference type="ARBA" id="ARBA00022989"/>
    </source>
</evidence>
<evidence type="ECO:0000256" key="1">
    <source>
        <dbReference type="ARBA" id="ARBA00004141"/>
    </source>
</evidence>
<dbReference type="Proteomes" id="UP000198327">
    <property type="component" value="Unassembled WGS sequence"/>
</dbReference>
<reference evidence="7" key="1">
    <citation type="submission" date="2017-06" db="EMBL/GenBank/DDBJ databases">
        <authorList>
            <person name="Varghese N."/>
            <person name="Submissions S."/>
        </authorList>
    </citation>
    <scope>NUCLEOTIDE SEQUENCE [LARGE SCALE GENOMIC DNA]</scope>
    <source>
        <strain evidence="7">JCM 23211</strain>
    </source>
</reference>
<dbReference type="InterPro" id="IPR032808">
    <property type="entry name" value="DoxX"/>
</dbReference>